<keyword evidence="2" id="KW-0238">DNA-binding</keyword>
<gene>
    <name evidence="5" type="ORF">SAMN02745138_00039</name>
</gene>
<dbReference type="RefSeq" id="WP_016147276.1">
    <property type="nucleotide sequence ID" value="NZ_FRAH01000003.1"/>
</dbReference>
<organism evidence="5 6">
    <name type="scientific">Anaerotignum lactatifermentans DSM 14214</name>
    <dbReference type="NCBI Taxonomy" id="1121323"/>
    <lineage>
        <taxon>Bacteria</taxon>
        <taxon>Bacillati</taxon>
        <taxon>Bacillota</taxon>
        <taxon>Clostridia</taxon>
        <taxon>Lachnospirales</taxon>
        <taxon>Anaerotignaceae</taxon>
        <taxon>Anaerotignum</taxon>
    </lineage>
</organism>
<dbReference type="PROSITE" id="PS50949">
    <property type="entry name" value="HTH_GNTR"/>
    <property type="match status" value="1"/>
</dbReference>
<dbReference type="OrthoDB" id="9801546at2"/>
<dbReference type="InterPro" id="IPR000524">
    <property type="entry name" value="Tscrpt_reg_HTH_GntR"/>
</dbReference>
<accession>A0A1M6K224</accession>
<evidence type="ECO:0000256" key="1">
    <source>
        <dbReference type="ARBA" id="ARBA00023015"/>
    </source>
</evidence>
<proteinExistence type="predicted"/>
<dbReference type="PANTHER" id="PTHR38445:SF7">
    <property type="entry name" value="GNTR-FAMILY TRANSCRIPTIONAL REGULATOR"/>
    <property type="match status" value="1"/>
</dbReference>
<keyword evidence="1" id="KW-0805">Transcription regulation</keyword>
<evidence type="ECO:0000256" key="2">
    <source>
        <dbReference type="ARBA" id="ARBA00023125"/>
    </source>
</evidence>
<evidence type="ECO:0000259" key="4">
    <source>
        <dbReference type="PROSITE" id="PS50949"/>
    </source>
</evidence>
<evidence type="ECO:0000313" key="6">
    <source>
        <dbReference type="Proteomes" id="UP000183975"/>
    </source>
</evidence>
<name>A0A1M6K224_9FIRM</name>
<keyword evidence="3" id="KW-0804">Transcription</keyword>
<dbReference type="Gene3D" id="1.10.10.10">
    <property type="entry name" value="Winged helix-like DNA-binding domain superfamily/Winged helix DNA-binding domain"/>
    <property type="match status" value="1"/>
</dbReference>
<reference evidence="5 6" key="1">
    <citation type="submission" date="2016-11" db="EMBL/GenBank/DDBJ databases">
        <authorList>
            <person name="Jaros S."/>
            <person name="Januszkiewicz K."/>
            <person name="Wedrychowicz H."/>
        </authorList>
    </citation>
    <scope>NUCLEOTIDE SEQUENCE [LARGE SCALE GENOMIC DNA]</scope>
    <source>
        <strain evidence="5 6">DSM 14214</strain>
    </source>
</reference>
<evidence type="ECO:0000313" key="5">
    <source>
        <dbReference type="EMBL" id="SHJ52977.1"/>
    </source>
</evidence>
<dbReference type="Proteomes" id="UP000183975">
    <property type="component" value="Unassembled WGS sequence"/>
</dbReference>
<dbReference type="InterPro" id="IPR036388">
    <property type="entry name" value="WH-like_DNA-bd_sf"/>
</dbReference>
<dbReference type="PANTHER" id="PTHR38445">
    <property type="entry name" value="HTH-TYPE TRANSCRIPTIONAL REPRESSOR YTRA"/>
    <property type="match status" value="1"/>
</dbReference>
<evidence type="ECO:0000256" key="3">
    <source>
        <dbReference type="ARBA" id="ARBA00023163"/>
    </source>
</evidence>
<feature type="domain" description="HTH gntR-type" evidence="4">
    <location>
        <begin position="11"/>
        <end position="79"/>
    </location>
</feature>
<dbReference type="SUPFAM" id="SSF46785">
    <property type="entry name" value="Winged helix' DNA-binding domain"/>
    <property type="match status" value="1"/>
</dbReference>
<dbReference type="GO" id="GO:0003677">
    <property type="term" value="F:DNA binding"/>
    <property type="evidence" value="ECO:0007669"/>
    <property type="project" value="UniProtKB-KW"/>
</dbReference>
<dbReference type="GO" id="GO:0003700">
    <property type="term" value="F:DNA-binding transcription factor activity"/>
    <property type="evidence" value="ECO:0007669"/>
    <property type="project" value="InterPro"/>
</dbReference>
<dbReference type="SMART" id="SM00345">
    <property type="entry name" value="HTH_GNTR"/>
    <property type="match status" value="1"/>
</dbReference>
<sequence length="127" mass="14124">MKLIISNVSGVPIYEQIKQQVKAAILSGELKEDEALPSLRTLAKDLKISVLTVTRAYTELEQEGFVKNVQGRGCFVMDRGSELMREQLICKVENGLTDAIKAARIANLPSEELHRLLDILLEANTDD</sequence>
<dbReference type="AlphaFoldDB" id="A0A1M6K224"/>
<dbReference type="Pfam" id="PF00392">
    <property type="entry name" value="GntR"/>
    <property type="match status" value="1"/>
</dbReference>
<dbReference type="CDD" id="cd07377">
    <property type="entry name" value="WHTH_GntR"/>
    <property type="match status" value="1"/>
</dbReference>
<dbReference type="InterPro" id="IPR036390">
    <property type="entry name" value="WH_DNA-bd_sf"/>
</dbReference>
<keyword evidence="6" id="KW-1185">Reference proteome</keyword>
<dbReference type="EMBL" id="FRAH01000003">
    <property type="protein sequence ID" value="SHJ52977.1"/>
    <property type="molecule type" value="Genomic_DNA"/>
</dbReference>
<protein>
    <submittedName>
        <fullName evidence="5">GntR family transcriptional regulator</fullName>
    </submittedName>
</protein>